<dbReference type="EMBL" id="LNVX01000658">
    <property type="protein sequence ID" value="OEG69564.1"/>
    <property type="molecule type" value="Genomic_DNA"/>
</dbReference>
<keyword evidence="2" id="KW-1185">Reference proteome</keyword>
<accession>A0A1E5IGM4</accession>
<dbReference type="AlphaFoldDB" id="A0A1E5IGM4"/>
<evidence type="ECO:0000313" key="2">
    <source>
        <dbReference type="Proteomes" id="UP000095237"/>
    </source>
</evidence>
<dbReference type="Proteomes" id="UP000095237">
    <property type="component" value="Unassembled WGS sequence"/>
</dbReference>
<organism evidence="1 2">
    <name type="scientific">Endomicrobium trichonymphae</name>
    <dbReference type="NCBI Taxonomy" id="1408204"/>
    <lineage>
        <taxon>Bacteria</taxon>
        <taxon>Pseudomonadati</taxon>
        <taxon>Elusimicrobiota</taxon>
        <taxon>Endomicrobiia</taxon>
        <taxon>Endomicrobiales</taxon>
        <taxon>Endomicrobiaceae</taxon>
        <taxon>Candidatus Endomicrobiellum</taxon>
    </lineage>
</organism>
<sequence length="139" mass="16478">MKKHRTEYNPLLFTTTMRNPERLKDFLNILFEYDGKILTVDIVSKVVQLLIQNGLYRPVKVSQSARNKWNNGIKLSKAEVEKIFMDNPQNHKEAGFERGWASRFDTWFKIAKELGFVWYFLQEKIVFSESGRMLLDKKT</sequence>
<evidence type="ECO:0000313" key="1">
    <source>
        <dbReference type="EMBL" id="OEG69564.1"/>
    </source>
</evidence>
<proteinExistence type="predicted"/>
<comment type="caution">
    <text evidence="1">The sequence shown here is derived from an EMBL/GenBank/DDBJ whole genome shotgun (WGS) entry which is preliminary data.</text>
</comment>
<reference evidence="1 2" key="1">
    <citation type="submission" date="2015-11" db="EMBL/GenBank/DDBJ databases">
        <title>Evidence for parallel genomic evolution in an endosymbiosis of termite gut flagellates.</title>
        <authorList>
            <person name="Zheng H."/>
        </authorList>
    </citation>
    <scope>NUCLEOTIDE SEQUENCE [LARGE SCALE GENOMIC DNA]</scope>
    <source>
        <strain evidence="1 2">CET450</strain>
    </source>
</reference>
<protein>
    <submittedName>
        <fullName evidence="1">Uncharacterized protein</fullName>
    </submittedName>
</protein>
<name>A0A1E5IGM4_ENDTX</name>
<gene>
    <name evidence="1" type="ORF">ATZ36_08835</name>
</gene>